<evidence type="ECO:0000256" key="7">
    <source>
        <dbReference type="RuleBase" id="RU003654"/>
    </source>
</evidence>
<dbReference type="InterPro" id="IPR036444">
    <property type="entry name" value="PLipase_A2_dom_sf"/>
</dbReference>
<gene>
    <name evidence="10" type="ORF">CYNAS_LOCUS17377</name>
</gene>
<dbReference type="PANTHER" id="PTHR11716">
    <property type="entry name" value="PHOSPHOLIPASE A2 FAMILY MEMBER"/>
    <property type="match status" value="1"/>
</dbReference>
<dbReference type="Gene3D" id="1.20.90.10">
    <property type="entry name" value="Phospholipase A2 domain"/>
    <property type="match status" value="1"/>
</dbReference>
<dbReference type="GO" id="GO:0050482">
    <property type="term" value="P:arachidonate secretion"/>
    <property type="evidence" value="ECO:0007669"/>
    <property type="project" value="InterPro"/>
</dbReference>
<proteinExistence type="inferred from homology"/>
<dbReference type="EMBL" id="CATQJL010000316">
    <property type="protein sequence ID" value="CAJ0605394.1"/>
    <property type="molecule type" value="Genomic_DNA"/>
</dbReference>
<feature type="signal peptide" evidence="8">
    <location>
        <begin position="1"/>
        <end position="18"/>
    </location>
</feature>
<feature type="disulfide bond" evidence="6">
    <location>
        <begin position="71"/>
        <end position="127"/>
    </location>
</feature>
<feature type="disulfide bond" evidence="6">
    <location>
        <begin position="105"/>
        <end position="125"/>
    </location>
</feature>
<keyword evidence="2" id="KW-0964">Secreted</keyword>
<name>A0AA36H7B0_CYLNA</name>
<feature type="disulfide bond" evidence="6">
    <location>
        <begin position="44"/>
        <end position="154"/>
    </location>
</feature>
<evidence type="ECO:0000256" key="1">
    <source>
        <dbReference type="ARBA" id="ARBA00004613"/>
    </source>
</evidence>
<comment type="subcellular location">
    <subcellularLocation>
        <location evidence="1">Secreted</location>
    </subcellularLocation>
</comment>
<keyword evidence="11" id="KW-1185">Reference proteome</keyword>
<feature type="binding site" evidence="5">
    <location>
        <position position="45"/>
    </location>
    <ligand>
        <name>Ca(2+)</name>
        <dbReference type="ChEBI" id="CHEBI:29108"/>
    </ligand>
</feature>
<feature type="binding site" evidence="5">
    <location>
        <position position="69"/>
    </location>
    <ligand>
        <name>Ca(2+)</name>
        <dbReference type="ChEBI" id="CHEBI:29108"/>
    </ligand>
</feature>
<comment type="similarity">
    <text evidence="7">Belongs to the phospholipase A2 family.</text>
</comment>
<evidence type="ECO:0000313" key="10">
    <source>
        <dbReference type="EMBL" id="CAJ0605394.1"/>
    </source>
</evidence>
<keyword evidence="5" id="KW-0106">Calcium</keyword>
<feature type="binding site" evidence="5">
    <location>
        <position position="47"/>
    </location>
    <ligand>
        <name>Ca(2+)</name>
        <dbReference type="ChEBI" id="CHEBI:29108"/>
    </ligand>
</feature>
<organism evidence="10 11">
    <name type="scientific">Cylicocyclus nassatus</name>
    <name type="common">Nematode worm</name>
    <dbReference type="NCBI Taxonomy" id="53992"/>
    <lineage>
        <taxon>Eukaryota</taxon>
        <taxon>Metazoa</taxon>
        <taxon>Ecdysozoa</taxon>
        <taxon>Nematoda</taxon>
        <taxon>Chromadorea</taxon>
        <taxon>Rhabditida</taxon>
        <taxon>Rhabditina</taxon>
        <taxon>Rhabditomorpha</taxon>
        <taxon>Strongyloidea</taxon>
        <taxon>Strongylidae</taxon>
        <taxon>Cylicocyclus</taxon>
    </lineage>
</organism>
<sequence>MSFVSAIILSCMVTAADASLYDFIYIGECVLGYNPFVLLLKHGCYCGFGNFGDNVTAEDGYDKCCKAHDDCYGNLVNKTHECRSTLQEYLSPYTVRCHKRCTATCHVPFPFSLFPSVVNCSMGLCRCDIQMMECWRKVQWSNEKNGSRPDKRICRNGGEKPPTGIQEKGTWLENLFLYMEFKSNMPWIEYLNSNRTNLSLLPESKCKEYANETTGESNDILFGAYSKKTNDVYSNHIPRHPDRTDVRGNVFDNELEHVVPFV</sequence>
<keyword evidence="8" id="KW-0732">Signal</keyword>
<feature type="active site" evidence="4">
    <location>
        <position position="68"/>
    </location>
</feature>
<feature type="chain" id="PRO_5041334929" description="Phospholipase A2-like central domain-containing protein" evidence="8">
    <location>
        <begin position="19"/>
        <end position="262"/>
    </location>
</feature>
<dbReference type="Pfam" id="PF00068">
    <property type="entry name" value="Phospholip_A2_1"/>
    <property type="match status" value="1"/>
</dbReference>
<evidence type="ECO:0000256" key="5">
    <source>
        <dbReference type="PIRSR" id="PIRSR601211-2"/>
    </source>
</evidence>
<dbReference type="InterPro" id="IPR016090">
    <property type="entry name" value="PLA2-like_dom"/>
</dbReference>
<evidence type="ECO:0000256" key="8">
    <source>
        <dbReference type="SAM" id="SignalP"/>
    </source>
</evidence>
<evidence type="ECO:0000256" key="4">
    <source>
        <dbReference type="PIRSR" id="PIRSR601211-1"/>
    </source>
</evidence>
<feature type="disulfide bond" evidence="6">
    <location>
        <begin position="46"/>
        <end position="65"/>
    </location>
</feature>
<evidence type="ECO:0000259" key="9">
    <source>
        <dbReference type="SMART" id="SM00085"/>
    </source>
</evidence>
<dbReference type="PANTHER" id="PTHR11716:SF107">
    <property type="entry name" value="PHOSPHOLIPASE A2"/>
    <property type="match status" value="1"/>
</dbReference>
<feature type="binding site" evidence="5">
    <location>
        <position position="49"/>
    </location>
    <ligand>
        <name>Ca(2+)</name>
        <dbReference type="ChEBI" id="CHEBI:29108"/>
    </ligand>
</feature>
<dbReference type="InterPro" id="IPR033113">
    <property type="entry name" value="PLA2_histidine"/>
</dbReference>
<evidence type="ECO:0000256" key="3">
    <source>
        <dbReference type="ARBA" id="ARBA00023157"/>
    </source>
</evidence>
<accession>A0AA36H7B0</accession>
<dbReference type="SUPFAM" id="SSF48619">
    <property type="entry name" value="Phospholipase A2, PLA2"/>
    <property type="match status" value="1"/>
</dbReference>
<dbReference type="GO" id="GO:0005576">
    <property type="term" value="C:extracellular region"/>
    <property type="evidence" value="ECO:0007669"/>
    <property type="project" value="UniProtKB-SubCell"/>
</dbReference>
<evidence type="ECO:0000256" key="6">
    <source>
        <dbReference type="PIRSR" id="PIRSR601211-3"/>
    </source>
</evidence>
<feature type="active site" evidence="4">
    <location>
        <position position="128"/>
    </location>
</feature>
<keyword evidence="3 6" id="KW-1015">Disulfide bond</keyword>
<protein>
    <recommendedName>
        <fullName evidence="9">Phospholipase A2-like central domain-containing protein</fullName>
    </recommendedName>
</protein>
<keyword evidence="5" id="KW-0479">Metal-binding</keyword>
<dbReference type="InterPro" id="IPR001211">
    <property type="entry name" value="PLA2"/>
</dbReference>
<dbReference type="GO" id="GO:0006644">
    <property type="term" value="P:phospholipid metabolic process"/>
    <property type="evidence" value="ECO:0007669"/>
    <property type="project" value="InterPro"/>
</dbReference>
<dbReference type="SMART" id="SM00085">
    <property type="entry name" value="PA2c"/>
    <property type="match status" value="1"/>
</dbReference>
<evidence type="ECO:0000313" key="11">
    <source>
        <dbReference type="Proteomes" id="UP001176961"/>
    </source>
</evidence>
<dbReference type="Proteomes" id="UP001176961">
    <property type="component" value="Unassembled WGS sequence"/>
</dbReference>
<dbReference type="GO" id="GO:0005509">
    <property type="term" value="F:calcium ion binding"/>
    <property type="evidence" value="ECO:0007669"/>
    <property type="project" value="InterPro"/>
</dbReference>
<comment type="cofactor">
    <cofactor evidence="5">
        <name>Ca(2+)</name>
        <dbReference type="ChEBI" id="CHEBI:29108"/>
    </cofactor>
    <text evidence="5">Binds 1 Ca(2+) ion per subunit.</text>
</comment>
<comment type="caution">
    <text evidence="10">The sequence shown here is derived from an EMBL/GenBank/DDBJ whole genome shotgun (WGS) entry which is preliminary data.</text>
</comment>
<dbReference type="GO" id="GO:0016042">
    <property type="term" value="P:lipid catabolic process"/>
    <property type="evidence" value="ECO:0007669"/>
    <property type="project" value="InterPro"/>
</dbReference>
<reference evidence="10" key="1">
    <citation type="submission" date="2023-07" db="EMBL/GenBank/DDBJ databases">
        <authorList>
            <consortium name="CYATHOMIX"/>
        </authorList>
    </citation>
    <scope>NUCLEOTIDE SEQUENCE</scope>
    <source>
        <strain evidence="10">N/A</strain>
    </source>
</reference>
<feature type="disulfide bond" evidence="6">
    <location>
        <begin position="82"/>
        <end position="120"/>
    </location>
</feature>
<dbReference type="AlphaFoldDB" id="A0AA36H7B0"/>
<dbReference type="GO" id="GO:0004623">
    <property type="term" value="F:phospholipase A2 activity"/>
    <property type="evidence" value="ECO:0007669"/>
    <property type="project" value="InterPro"/>
</dbReference>
<feature type="disulfide bond" evidence="6">
    <location>
        <begin position="64"/>
        <end position="134"/>
    </location>
</feature>
<evidence type="ECO:0000256" key="2">
    <source>
        <dbReference type="ARBA" id="ARBA00022525"/>
    </source>
</evidence>
<feature type="domain" description="Phospholipase A2-like central" evidence="9">
    <location>
        <begin position="19"/>
        <end position="154"/>
    </location>
</feature>
<dbReference type="PROSITE" id="PS00118">
    <property type="entry name" value="PA2_HIS"/>
    <property type="match status" value="1"/>
</dbReference>